<comment type="caution">
    <text evidence="2">The sequence shown here is derived from an EMBL/GenBank/DDBJ whole genome shotgun (WGS) entry which is preliminary data.</text>
</comment>
<sequence length="100" mass="10673">MPPDTPPAVPAGPPEPSPLSPPPLRAPTPPPTTVAPSRLLGSERIRNRSVWRVQLLAVVENVNQAKAKYIHNADVGIPEQDRCSSGGVGSQSENERAWLP</sequence>
<evidence type="ECO:0000313" key="3">
    <source>
        <dbReference type="Proteomes" id="UP000677803"/>
    </source>
</evidence>
<protein>
    <submittedName>
        <fullName evidence="2">(Atlantic silverside) hypothetical protein</fullName>
    </submittedName>
</protein>
<name>A0A8S4BLI5_9TELE</name>
<gene>
    <name evidence="2" type="ORF">MMEN_LOCUS17393</name>
</gene>
<dbReference type="Proteomes" id="UP000677803">
    <property type="component" value="Unassembled WGS sequence"/>
</dbReference>
<accession>A0A8S4BLI5</accession>
<dbReference type="AlphaFoldDB" id="A0A8S4BLI5"/>
<feature type="region of interest" description="Disordered" evidence="1">
    <location>
        <begin position="1"/>
        <end position="40"/>
    </location>
</feature>
<evidence type="ECO:0000256" key="1">
    <source>
        <dbReference type="SAM" id="MobiDB-lite"/>
    </source>
</evidence>
<dbReference type="EMBL" id="CAJRST010036666">
    <property type="protein sequence ID" value="CAG5990649.1"/>
    <property type="molecule type" value="Genomic_DNA"/>
</dbReference>
<reference evidence="2" key="1">
    <citation type="submission" date="2021-05" db="EMBL/GenBank/DDBJ databases">
        <authorList>
            <person name="Tigano A."/>
        </authorList>
    </citation>
    <scope>NUCLEOTIDE SEQUENCE</scope>
</reference>
<proteinExistence type="predicted"/>
<feature type="compositionally biased region" description="Pro residues" evidence="1">
    <location>
        <begin position="1"/>
        <end position="33"/>
    </location>
</feature>
<organism evidence="2 3">
    <name type="scientific">Menidia menidia</name>
    <name type="common">Atlantic silverside</name>
    <dbReference type="NCBI Taxonomy" id="238744"/>
    <lineage>
        <taxon>Eukaryota</taxon>
        <taxon>Metazoa</taxon>
        <taxon>Chordata</taxon>
        <taxon>Craniata</taxon>
        <taxon>Vertebrata</taxon>
        <taxon>Euteleostomi</taxon>
        <taxon>Actinopterygii</taxon>
        <taxon>Neopterygii</taxon>
        <taxon>Teleostei</taxon>
        <taxon>Neoteleostei</taxon>
        <taxon>Acanthomorphata</taxon>
        <taxon>Ovalentaria</taxon>
        <taxon>Atherinomorphae</taxon>
        <taxon>Atheriniformes</taxon>
        <taxon>Atherinopsidae</taxon>
        <taxon>Menidiinae</taxon>
        <taxon>Menidia</taxon>
    </lineage>
</organism>
<evidence type="ECO:0000313" key="2">
    <source>
        <dbReference type="EMBL" id="CAG5990649.1"/>
    </source>
</evidence>
<feature type="region of interest" description="Disordered" evidence="1">
    <location>
        <begin position="76"/>
        <end position="100"/>
    </location>
</feature>
<keyword evidence="3" id="KW-1185">Reference proteome</keyword>